<feature type="region of interest" description="Disordered" evidence="1">
    <location>
        <begin position="113"/>
        <end position="197"/>
    </location>
</feature>
<evidence type="ECO:0000256" key="1">
    <source>
        <dbReference type="SAM" id="MobiDB-lite"/>
    </source>
</evidence>
<accession>A0A9P6IN17</accession>
<feature type="compositionally biased region" description="Low complexity" evidence="1">
    <location>
        <begin position="142"/>
        <end position="152"/>
    </location>
</feature>
<proteinExistence type="predicted"/>
<evidence type="ECO:0000313" key="2">
    <source>
        <dbReference type="EMBL" id="KAF9940145.1"/>
    </source>
</evidence>
<organism evidence="2 3">
    <name type="scientific">Modicella reniformis</name>
    <dbReference type="NCBI Taxonomy" id="1440133"/>
    <lineage>
        <taxon>Eukaryota</taxon>
        <taxon>Fungi</taxon>
        <taxon>Fungi incertae sedis</taxon>
        <taxon>Mucoromycota</taxon>
        <taxon>Mortierellomycotina</taxon>
        <taxon>Mortierellomycetes</taxon>
        <taxon>Mortierellales</taxon>
        <taxon>Mortierellaceae</taxon>
        <taxon>Modicella</taxon>
    </lineage>
</organism>
<feature type="compositionally biased region" description="Polar residues" evidence="1">
    <location>
        <begin position="188"/>
        <end position="197"/>
    </location>
</feature>
<sequence length="451" mass="50705">MDDAQVSTEMVEWLMERIGHYGNATMSEFAEKFKYSNREDADRTFSTLISRSTLRKRTRHTLQSNYEVWKRNEGDQFWASLVARTKVATDIVIGSVPKARKIVLGDDHLTSAKLNTPTASSSIPNECPASTSEHPTKGLVASSSTSSSLDVISTDDDGETSSAGEGRRTPPMLRSPSYDAEGLATTPVRINTSSMRARTEDTNIPTVVQADFMPNPFVVSSEESDILPAIRTDLFEFKGRIGKIELGPLFTAYHAATVQKRVPITHVHDVLSRSGILLLNGTVPSVLRQHIPESILDDVSQIFNDMHWRTVDISKDRERIRQWQDIFEDEKDPEIIVEKLLQVSHGSRSNLRLWLFFMNTTMRLTQNIQPRNYSEVTGMASYILPLMEVFLHDPQNKVILTCPNTTTKAGAHRKELLEAKHGKRPDMLVSVVNPKLIFHGTKGDLMEWIGE</sequence>
<dbReference type="EMBL" id="JAAAHW010009475">
    <property type="protein sequence ID" value="KAF9940145.1"/>
    <property type="molecule type" value="Genomic_DNA"/>
</dbReference>
<dbReference type="OrthoDB" id="10651014at2759"/>
<evidence type="ECO:0000313" key="3">
    <source>
        <dbReference type="Proteomes" id="UP000749646"/>
    </source>
</evidence>
<protein>
    <submittedName>
        <fullName evidence="2">Uncharacterized protein</fullName>
    </submittedName>
</protein>
<dbReference type="AlphaFoldDB" id="A0A9P6IN17"/>
<keyword evidence="3" id="KW-1185">Reference proteome</keyword>
<comment type="caution">
    <text evidence="2">The sequence shown here is derived from an EMBL/GenBank/DDBJ whole genome shotgun (WGS) entry which is preliminary data.</text>
</comment>
<feature type="compositionally biased region" description="Polar residues" evidence="1">
    <location>
        <begin position="113"/>
        <end position="133"/>
    </location>
</feature>
<gene>
    <name evidence="2" type="ORF">BGZ65_007951</name>
</gene>
<reference evidence="2" key="1">
    <citation type="journal article" date="2020" name="Fungal Divers.">
        <title>Resolving the Mortierellaceae phylogeny through synthesis of multi-gene phylogenetics and phylogenomics.</title>
        <authorList>
            <person name="Vandepol N."/>
            <person name="Liber J."/>
            <person name="Desiro A."/>
            <person name="Na H."/>
            <person name="Kennedy M."/>
            <person name="Barry K."/>
            <person name="Grigoriev I.V."/>
            <person name="Miller A.N."/>
            <person name="O'Donnell K."/>
            <person name="Stajich J.E."/>
            <person name="Bonito G."/>
        </authorList>
    </citation>
    <scope>NUCLEOTIDE SEQUENCE</scope>
    <source>
        <strain evidence="2">MES-2147</strain>
    </source>
</reference>
<dbReference type="Proteomes" id="UP000749646">
    <property type="component" value="Unassembled WGS sequence"/>
</dbReference>
<name>A0A9P6IN17_9FUNG</name>